<feature type="compositionally biased region" description="Basic and acidic residues" evidence="1">
    <location>
        <begin position="1"/>
        <end position="13"/>
    </location>
</feature>
<feature type="region of interest" description="Disordered" evidence="1">
    <location>
        <begin position="1"/>
        <end position="27"/>
    </location>
</feature>
<accession>A0A941E1G3</accession>
<evidence type="ECO:0000313" key="3">
    <source>
        <dbReference type="Proteomes" id="UP000678545"/>
    </source>
</evidence>
<reference evidence="2" key="1">
    <citation type="submission" date="2021-04" db="EMBL/GenBank/DDBJ databases">
        <title>novel species isolated from subtropical streams in China.</title>
        <authorList>
            <person name="Lu H."/>
        </authorList>
    </citation>
    <scope>NUCLEOTIDE SEQUENCE</scope>
    <source>
        <strain evidence="2">FT137W</strain>
    </source>
</reference>
<dbReference type="EMBL" id="JAGSPJ010000001">
    <property type="protein sequence ID" value="MBR7799317.1"/>
    <property type="molecule type" value="Genomic_DNA"/>
</dbReference>
<dbReference type="AlphaFoldDB" id="A0A941E1G3"/>
<name>A0A941E1G3_9BURK</name>
<evidence type="ECO:0000256" key="1">
    <source>
        <dbReference type="SAM" id="MobiDB-lite"/>
    </source>
</evidence>
<comment type="caution">
    <text evidence="2">The sequence shown here is derived from an EMBL/GenBank/DDBJ whole genome shotgun (WGS) entry which is preliminary data.</text>
</comment>
<sequence length="133" mass="14830">MTPRLQDLKEPKAKRQKSTVPSTLAKQNKIPLHPFGNSLSVAPAQGLPCTARDYVELVDWAARIVRSDKKHAMSQRVPPILNRLGFTPEEFIKATRAKAMTRGTAIAQIERLRAYAEHLKKRHVVGVAIPVCT</sequence>
<dbReference type="Proteomes" id="UP000678545">
    <property type="component" value="Unassembled WGS sequence"/>
</dbReference>
<protein>
    <submittedName>
        <fullName evidence="2">Uncharacterized protein</fullName>
    </submittedName>
</protein>
<keyword evidence="3" id="KW-1185">Reference proteome</keyword>
<proteinExistence type="predicted"/>
<organism evidence="2 3">
    <name type="scientific">Undibacterium fentianense</name>
    <dbReference type="NCBI Taxonomy" id="2828728"/>
    <lineage>
        <taxon>Bacteria</taxon>
        <taxon>Pseudomonadati</taxon>
        <taxon>Pseudomonadota</taxon>
        <taxon>Betaproteobacteria</taxon>
        <taxon>Burkholderiales</taxon>
        <taxon>Oxalobacteraceae</taxon>
        <taxon>Undibacterium</taxon>
    </lineage>
</organism>
<evidence type="ECO:0000313" key="2">
    <source>
        <dbReference type="EMBL" id="MBR7799317.1"/>
    </source>
</evidence>
<dbReference type="RefSeq" id="WP_212674409.1">
    <property type="nucleotide sequence ID" value="NZ_JAGSPJ010000001.1"/>
</dbReference>
<gene>
    <name evidence="2" type="ORF">KDM90_04830</name>
</gene>